<reference evidence="1 2" key="1">
    <citation type="submission" date="2024-06" db="EMBL/GenBank/DDBJ databases">
        <title>The Natural Products Discovery Center: Release of the First 8490 Sequenced Strains for Exploring Actinobacteria Biosynthetic Diversity.</title>
        <authorList>
            <person name="Kalkreuter E."/>
            <person name="Kautsar S.A."/>
            <person name="Yang D."/>
            <person name="Bader C.D."/>
            <person name="Teijaro C.N."/>
            <person name="Fluegel L."/>
            <person name="Davis C.M."/>
            <person name="Simpson J.R."/>
            <person name="Lauterbach L."/>
            <person name="Steele A.D."/>
            <person name="Gui C."/>
            <person name="Meng S."/>
            <person name="Li G."/>
            <person name="Viehrig K."/>
            <person name="Ye F."/>
            <person name="Su P."/>
            <person name="Kiefer A.F."/>
            <person name="Nichols A."/>
            <person name="Cepeda A.J."/>
            <person name="Yan W."/>
            <person name="Fan B."/>
            <person name="Jiang Y."/>
            <person name="Adhikari A."/>
            <person name="Zheng C.-J."/>
            <person name="Schuster L."/>
            <person name="Cowan T.M."/>
            <person name="Smanski M.J."/>
            <person name="Chevrette M.G."/>
            <person name="De Carvalho L.P.S."/>
            <person name="Shen B."/>
        </authorList>
    </citation>
    <scope>NUCLEOTIDE SEQUENCE [LARGE SCALE GENOMIC DNA]</scope>
    <source>
        <strain evidence="1 2">NPDC000234</strain>
    </source>
</reference>
<dbReference type="Proteomes" id="UP001474181">
    <property type="component" value="Unassembled WGS sequence"/>
</dbReference>
<evidence type="ECO:0000313" key="1">
    <source>
        <dbReference type="EMBL" id="MER7181813.1"/>
    </source>
</evidence>
<protein>
    <submittedName>
        <fullName evidence="1">Uncharacterized protein</fullName>
    </submittedName>
</protein>
<comment type="caution">
    <text evidence="1">The sequence shown here is derived from an EMBL/GenBank/DDBJ whole genome shotgun (WGS) entry which is preliminary data.</text>
</comment>
<keyword evidence="2" id="KW-1185">Reference proteome</keyword>
<organism evidence="1 2">
    <name type="scientific">Streptomyces hyaluromycini</name>
    <dbReference type="NCBI Taxonomy" id="1377993"/>
    <lineage>
        <taxon>Bacteria</taxon>
        <taxon>Bacillati</taxon>
        <taxon>Actinomycetota</taxon>
        <taxon>Actinomycetes</taxon>
        <taxon>Kitasatosporales</taxon>
        <taxon>Streptomycetaceae</taxon>
        <taxon>Streptomyces</taxon>
    </lineage>
</organism>
<dbReference type="EMBL" id="JBEPEK010000139">
    <property type="protein sequence ID" value="MER7181813.1"/>
    <property type="molecule type" value="Genomic_DNA"/>
</dbReference>
<name>A0ABV1WYG1_9ACTN</name>
<proteinExistence type="predicted"/>
<gene>
    <name evidence="1" type="ORF">ABT404_20405</name>
</gene>
<accession>A0ABV1WYG1</accession>
<evidence type="ECO:0000313" key="2">
    <source>
        <dbReference type="Proteomes" id="UP001474181"/>
    </source>
</evidence>
<dbReference type="RefSeq" id="WP_350782939.1">
    <property type="nucleotide sequence ID" value="NZ_JBEPEK010000139.1"/>
</dbReference>
<sequence length="279" mass="31077">MAWLDHREDRQHGDHVVRNVARVRDVDDVAAFGRQTLHRQWTPSSFHTAAERAELLAAEACRVMPPRDIARLHVLWPGSWETAEGGFRLRARGPQSVLAALLESPRSQSEVARVLALIPPDDVTAVENLHASATHRDAYVLTLIPVASEYRWQQLLALLVTDLAKRVRMPGLWLSLHDERLGGMTDAEWRALTGVLVDGLSLEGLVAVFTAVCKAYQHSLMNAGLVGTPLPAILQELRARSTLSDLTKLLGSRWALLPERRKERNLARSALVAWRKSQG</sequence>